<comment type="caution">
    <text evidence="9">The sequence shown here is derived from an EMBL/GenBank/DDBJ whole genome shotgun (WGS) entry which is preliminary data.</text>
</comment>
<dbReference type="Proteomes" id="UP001207736">
    <property type="component" value="Unassembled WGS sequence"/>
</dbReference>
<keyword evidence="5" id="KW-0998">Cell outer membrane</keyword>
<evidence type="ECO:0000256" key="4">
    <source>
        <dbReference type="ARBA" id="ARBA00023136"/>
    </source>
</evidence>
<evidence type="ECO:0000313" key="9">
    <source>
        <dbReference type="EMBL" id="GJM49236.1"/>
    </source>
</evidence>
<evidence type="ECO:0000256" key="6">
    <source>
        <dbReference type="SAM" id="SignalP"/>
    </source>
</evidence>
<evidence type="ECO:0000256" key="2">
    <source>
        <dbReference type="ARBA" id="ARBA00006275"/>
    </source>
</evidence>
<dbReference type="EMBL" id="BQKA01000006">
    <property type="protein sequence ID" value="GJM49236.1"/>
    <property type="molecule type" value="Genomic_DNA"/>
</dbReference>
<feature type="signal peptide" evidence="6">
    <location>
        <begin position="1"/>
        <end position="25"/>
    </location>
</feature>
<dbReference type="Pfam" id="PF07980">
    <property type="entry name" value="SusD_RagB"/>
    <property type="match status" value="1"/>
</dbReference>
<dbReference type="Pfam" id="PF14322">
    <property type="entry name" value="SusD-like_3"/>
    <property type="match status" value="1"/>
</dbReference>
<dbReference type="InterPro" id="IPR033985">
    <property type="entry name" value="SusD-like_N"/>
</dbReference>
<evidence type="ECO:0008006" key="13">
    <source>
        <dbReference type="Google" id="ProtNLM"/>
    </source>
</evidence>
<dbReference type="RefSeq" id="WP_264845817.1">
    <property type="nucleotide sequence ID" value="NZ_BPMA01000016.1"/>
</dbReference>
<evidence type="ECO:0000256" key="5">
    <source>
        <dbReference type="ARBA" id="ARBA00023237"/>
    </source>
</evidence>
<dbReference type="Gene3D" id="1.25.40.900">
    <property type="match status" value="1"/>
</dbReference>
<gene>
    <name evidence="9" type="ORF">RCZ15_02110</name>
    <name evidence="10" type="ORF">RCZ16_07030</name>
</gene>
<evidence type="ECO:0000313" key="11">
    <source>
        <dbReference type="Proteomes" id="UP001207736"/>
    </source>
</evidence>
<proteinExistence type="inferred from homology"/>
<comment type="similarity">
    <text evidence="2">Belongs to the SusD family.</text>
</comment>
<dbReference type="Gene3D" id="1.25.40.390">
    <property type="match status" value="1"/>
</dbReference>
<dbReference type="CDD" id="cd08977">
    <property type="entry name" value="SusD"/>
    <property type="match status" value="1"/>
</dbReference>
<feature type="domain" description="SusD-like N-terminal" evidence="8">
    <location>
        <begin position="41"/>
        <end position="236"/>
    </location>
</feature>
<evidence type="ECO:0000259" key="8">
    <source>
        <dbReference type="Pfam" id="PF14322"/>
    </source>
</evidence>
<name>A0AAV5AV23_9FLAO</name>
<dbReference type="GO" id="GO:0009279">
    <property type="term" value="C:cell outer membrane"/>
    <property type="evidence" value="ECO:0007669"/>
    <property type="project" value="UniProtKB-SubCell"/>
</dbReference>
<organism evidence="9 11">
    <name type="scientific">Capnocytophaga catalasegens</name>
    <dbReference type="NCBI Taxonomy" id="1004260"/>
    <lineage>
        <taxon>Bacteria</taxon>
        <taxon>Pseudomonadati</taxon>
        <taxon>Bacteroidota</taxon>
        <taxon>Flavobacteriia</taxon>
        <taxon>Flavobacteriales</taxon>
        <taxon>Flavobacteriaceae</taxon>
        <taxon>Capnocytophaga</taxon>
    </lineage>
</organism>
<protein>
    <recommendedName>
        <fullName evidence="13">RagB/SusD family nutrient uptake outer membrane protein</fullName>
    </recommendedName>
</protein>
<sequence>MKIVKYTFGILVVASSLLLTSSCSKDFVETQFFQSEKAGDIKTVEQLTSLTYGIYVKMRGADYLGANYRAYAELHTDEIYSTLESGRFQDEAPYALNKSKAGPENTWQRIYQVVSSANIVINAPNALTWGKSSNPNTIEKEVNRLKGQAYATRALAFFDLLRLYGQKYTSGQLGVVLPLEYKPDALQARATIAETERQIEKDFDEAIKLLGETGDVSDKTQISSWAVKALMSRYYLYKSDMSKVATLVEEIVDSEKYSVIPSGDLEISFTKENTPNSIFELALGLNGALGVTSYDNLANPAGYANLAVVPSVKAIYETRDVRATFIVYDDNKKANFLSKKFSNLKGSSNIKLVRYEEVLLNGAEALVSTDNSKALEYYNLIRKNRGLAATMAVTLEDIKKERLRELIGEGFRYWDLLRWGATIPYYTDEGTADPSKNKNIGDPLLAFPIPQAETDVPNSPIVQNPGY</sequence>
<dbReference type="InterPro" id="IPR012944">
    <property type="entry name" value="SusD_RagB_dom"/>
</dbReference>
<dbReference type="AlphaFoldDB" id="A0AAV5AV23"/>
<dbReference type="EMBL" id="BQKB01000013">
    <property type="protein sequence ID" value="GJM52386.1"/>
    <property type="molecule type" value="Genomic_DNA"/>
</dbReference>
<dbReference type="PROSITE" id="PS51257">
    <property type="entry name" value="PROKAR_LIPOPROTEIN"/>
    <property type="match status" value="1"/>
</dbReference>
<keyword evidence="12" id="KW-1185">Reference proteome</keyword>
<evidence type="ECO:0000256" key="1">
    <source>
        <dbReference type="ARBA" id="ARBA00004442"/>
    </source>
</evidence>
<feature type="domain" description="RagB/SusD" evidence="7">
    <location>
        <begin position="342"/>
        <end position="467"/>
    </location>
</feature>
<evidence type="ECO:0000313" key="12">
    <source>
        <dbReference type="Proteomes" id="UP001208692"/>
    </source>
</evidence>
<reference evidence="9 12" key="1">
    <citation type="submission" date="2021-11" db="EMBL/GenBank/DDBJ databases">
        <title>Draft genome sequence of Capnocytophaga sp. strain KC07075 isolated from cat oral cavity.</title>
        <authorList>
            <person name="Suzuki M."/>
            <person name="Imaoka K."/>
            <person name="Kimura M."/>
            <person name="Morikawa S."/>
            <person name="Maeda K."/>
        </authorList>
    </citation>
    <scope>NUCLEOTIDE SEQUENCE</scope>
    <source>
        <strain evidence="9">KC07075</strain>
        <strain evidence="10 12">KC07079</strain>
    </source>
</reference>
<evidence type="ECO:0000313" key="10">
    <source>
        <dbReference type="EMBL" id="GJM52386.1"/>
    </source>
</evidence>
<accession>A0AAV5AV23</accession>
<dbReference type="Proteomes" id="UP001208692">
    <property type="component" value="Unassembled WGS sequence"/>
</dbReference>
<dbReference type="Gene3D" id="2.20.20.130">
    <property type="match status" value="1"/>
</dbReference>
<dbReference type="SUPFAM" id="SSF48452">
    <property type="entry name" value="TPR-like"/>
    <property type="match status" value="1"/>
</dbReference>
<keyword evidence="4" id="KW-0472">Membrane</keyword>
<evidence type="ECO:0000256" key="3">
    <source>
        <dbReference type="ARBA" id="ARBA00022729"/>
    </source>
</evidence>
<keyword evidence="3 6" id="KW-0732">Signal</keyword>
<comment type="subcellular location">
    <subcellularLocation>
        <location evidence="1">Cell outer membrane</location>
    </subcellularLocation>
</comment>
<feature type="chain" id="PRO_5043842640" description="RagB/SusD family nutrient uptake outer membrane protein" evidence="6">
    <location>
        <begin position="26"/>
        <end position="467"/>
    </location>
</feature>
<evidence type="ECO:0000259" key="7">
    <source>
        <dbReference type="Pfam" id="PF07980"/>
    </source>
</evidence>
<dbReference type="InterPro" id="IPR011990">
    <property type="entry name" value="TPR-like_helical_dom_sf"/>
</dbReference>